<comment type="caution">
    <text evidence="1">The sequence shown here is derived from an EMBL/GenBank/DDBJ whole genome shotgun (WGS) entry which is preliminary data.</text>
</comment>
<evidence type="ECO:0000313" key="2">
    <source>
        <dbReference type="Proteomes" id="UP000654993"/>
    </source>
</evidence>
<sequence length="74" mass="9144">MLGLLLNERECRELDYILRKELDEMLLDLKDQRIDESIRRAIEARYHVIFRMFARFAPPNELSRYARNRRFKQT</sequence>
<accession>A0A916VGX1</accession>
<protein>
    <submittedName>
        <fullName evidence="1">Uncharacterized protein</fullName>
    </submittedName>
</protein>
<gene>
    <name evidence="1" type="ORF">PRECH8_27390</name>
</gene>
<dbReference type="EMBL" id="BMAQ01000047">
    <property type="protein sequence ID" value="GFR39443.1"/>
    <property type="molecule type" value="Genomic_DNA"/>
</dbReference>
<reference evidence="1" key="1">
    <citation type="submission" date="2020-08" db="EMBL/GenBank/DDBJ databases">
        <authorList>
            <person name="Uke A."/>
            <person name="Chhe C."/>
            <person name="Baramee S."/>
            <person name="Kosugi A."/>
        </authorList>
    </citation>
    <scope>NUCLEOTIDE SEQUENCE</scope>
    <source>
        <strain evidence="1">DA-C8</strain>
    </source>
</reference>
<dbReference type="RefSeq" id="WP_200967638.1">
    <property type="nucleotide sequence ID" value="NZ_BMAQ01000047.1"/>
</dbReference>
<keyword evidence="2" id="KW-1185">Reference proteome</keyword>
<dbReference type="Proteomes" id="UP000654993">
    <property type="component" value="Unassembled WGS sequence"/>
</dbReference>
<name>A0A916VGX1_9BACL</name>
<organism evidence="1 2">
    <name type="scientific">Insulibacter thermoxylanivorax</name>
    <dbReference type="NCBI Taxonomy" id="2749268"/>
    <lineage>
        <taxon>Bacteria</taxon>
        <taxon>Bacillati</taxon>
        <taxon>Bacillota</taxon>
        <taxon>Bacilli</taxon>
        <taxon>Bacillales</taxon>
        <taxon>Paenibacillaceae</taxon>
        <taxon>Insulibacter</taxon>
    </lineage>
</organism>
<dbReference type="AlphaFoldDB" id="A0A916VGX1"/>
<reference evidence="1" key="2">
    <citation type="journal article" date="2021" name="Data Brief">
        <title>Draft genome sequence data of the facultative, thermophilic, xylanolytic bacterium Paenibacillus sp. strain DA-C8.</title>
        <authorList>
            <person name="Chhe C."/>
            <person name="Uke A."/>
            <person name="Baramee S."/>
            <person name="Ungkulpasvich U."/>
            <person name="Tachaapaikoon C."/>
            <person name="Pason P."/>
            <person name="Waeonukul R."/>
            <person name="Ratanakhanokchai K."/>
            <person name="Kosugi A."/>
        </authorList>
    </citation>
    <scope>NUCLEOTIDE SEQUENCE</scope>
    <source>
        <strain evidence="1">DA-C8</strain>
    </source>
</reference>
<evidence type="ECO:0000313" key="1">
    <source>
        <dbReference type="EMBL" id="GFR39443.1"/>
    </source>
</evidence>
<proteinExistence type="predicted"/>